<protein>
    <submittedName>
        <fullName evidence="2">Uncharacterized protein</fullName>
    </submittedName>
</protein>
<accession>A0A0K1Q8G2</accession>
<dbReference type="KEGG" id="llu:AKJ09_08682"/>
<feature type="region of interest" description="Disordered" evidence="1">
    <location>
        <begin position="1"/>
        <end position="95"/>
    </location>
</feature>
<dbReference type="EMBL" id="CP012333">
    <property type="protein sequence ID" value="AKV02019.1"/>
    <property type="molecule type" value="Genomic_DNA"/>
</dbReference>
<dbReference type="STRING" id="1391654.AKJ09_08682"/>
<keyword evidence="3" id="KW-1185">Reference proteome</keyword>
<proteinExistence type="predicted"/>
<dbReference type="Proteomes" id="UP000064967">
    <property type="component" value="Chromosome"/>
</dbReference>
<dbReference type="AlphaFoldDB" id="A0A0K1Q8G2"/>
<evidence type="ECO:0000313" key="2">
    <source>
        <dbReference type="EMBL" id="AKV02019.1"/>
    </source>
</evidence>
<sequence>MLGDELGRDPERIAAGAGRRHRVGIEPGADGTAVRRRIARAAATQQKVRRRGRGARRLDPVPVAIGGGRRGRNVNGPSRRPAACPRRAPVRLGPR</sequence>
<feature type="compositionally biased region" description="Low complexity" evidence="1">
    <location>
        <begin position="73"/>
        <end position="95"/>
    </location>
</feature>
<reference evidence="2 3" key="1">
    <citation type="submission" date="2015-08" db="EMBL/GenBank/DDBJ databases">
        <authorList>
            <person name="Babu N.S."/>
            <person name="Beckwith C.J."/>
            <person name="Beseler K.G."/>
            <person name="Brison A."/>
            <person name="Carone J.V."/>
            <person name="Caskin T.P."/>
            <person name="Diamond M."/>
            <person name="Durham M.E."/>
            <person name="Foxe J.M."/>
            <person name="Go M."/>
            <person name="Henderson B.A."/>
            <person name="Jones I.B."/>
            <person name="McGettigan J.A."/>
            <person name="Micheletti S.J."/>
            <person name="Nasrallah M.E."/>
            <person name="Ortiz D."/>
            <person name="Piller C.R."/>
            <person name="Privatt S.R."/>
            <person name="Schneider S.L."/>
            <person name="Sharp S."/>
            <person name="Smith T.C."/>
            <person name="Stanton J.D."/>
            <person name="Ullery H.E."/>
            <person name="Wilson R.J."/>
            <person name="Serrano M.G."/>
            <person name="Buck G."/>
            <person name="Lee V."/>
            <person name="Wang Y."/>
            <person name="Carvalho R."/>
            <person name="Voegtly L."/>
            <person name="Shi R."/>
            <person name="Duckworth R."/>
            <person name="Johnson A."/>
            <person name="Loviza R."/>
            <person name="Walstead R."/>
            <person name="Shah Z."/>
            <person name="Kiflezghi M."/>
            <person name="Wade K."/>
            <person name="Ball S.L."/>
            <person name="Bradley K.W."/>
            <person name="Asai D.J."/>
            <person name="Bowman C.A."/>
            <person name="Russell D.A."/>
            <person name="Pope W.H."/>
            <person name="Jacobs-Sera D."/>
            <person name="Hendrix R.W."/>
            <person name="Hatfull G.F."/>
        </authorList>
    </citation>
    <scope>NUCLEOTIDE SEQUENCE [LARGE SCALE GENOMIC DNA]</scope>
    <source>
        <strain evidence="2 3">DSM 27648</strain>
    </source>
</reference>
<organism evidence="2 3">
    <name type="scientific">Labilithrix luteola</name>
    <dbReference type="NCBI Taxonomy" id="1391654"/>
    <lineage>
        <taxon>Bacteria</taxon>
        <taxon>Pseudomonadati</taxon>
        <taxon>Myxococcota</taxon>
        <taxon>Polyangia</taxon>
        <taxon>Polyangiales</taxon>
        <taxon>Labilitrichaceae</taxon>
        <taxon>Labilithrix</taxon>
    </lineage>
</organism>
<evidence type="ECO:0000313" key="3">
    <source>
        <dbReference type="Proteomes" id="UP000064967"/>
    </source>
</evidence>
<evidence type="ECO:0000256" key="1">
    <source>
        <dbReference type="SAM" id="MobiDB-lite"/>
    </source>
</evidence>
<gene>
    <name evidence="2" type="ORF">AKJ09_08682</name>
</gene>
<name>A0A0K1Q8G2_9BACT</name>
<feature type="compositionally biased region" description="Basic and acidic residues" evidence="1">
    <location>
        <begin position="1"/>
        <end position="12"/>
    </location>
</feature>